<evidence type="ECO:0000313" key="3">
    <source>
        <dbReference type="Proteomes" id="UP000037035"/>
    </source>
</evidence>
<feature type="transmembrane region" description="Helical" evidence="1">
    <location>
        <begin position="428"/>
        <end position="458"/>
    </location>
</feature>
<feature type="transmembrane region" description="Helical" evidence="1">
    <location>
        <begin position="395"/>
        <end position="416"/>
    </location>
</feature>
<evidence type="ECO:0000256" key="1">
    <source>
        <dbReference type="SAM" id="Phobius"/>
    </source>
</evidence>
<keyword evidence="1" id="KW-0472">Membrane</keyword>
<keyword evidence="1" id="KW-0812">Transmembrane</keyword>
<keyword evidence="1" id="KW-1133">Transmembrane helix</keyword>
<sequence length="1011" mass="116359">MSLLGAQHTHPLVMMMITKKKVDISSKLGSFSNHSEVFLLGCEVQEQTKMVQRCEGKCLMDIYMEKRCTCVMLPVMLTLSGVSGTLCHKRETCCGQIQACLLFLRPRLFSQMGPWLTLSHKPHKIGVCLYGSCKGPHTDFFLYPKSIFVCTHTGPGLFLTRNNILLMNFRKKNKWKKYQMIESHSGYTQNRQTKYYHCAGEIFKAEMTLCHPLSMDKYAQKGLCPHDTGSIRQEINPVINKHFIYRGFGKRLNQLEVVVFQPLIYKGRRIGFSQEVYGSLPIFQQGEMRNSGTLILQGEYSLTYLIYTEDPAHCTKEAIPFYFRVGSLYLFFELDAILKLGTILLIYSNIKLSFSSDPEQWIYFSLSLQVKIKLHYSWKCNFPISSMGLLKLIPFPHYIMLNCIFKYNMILFFLNYHTHLFSGFQKSFFLYLSFFFSSSSFSPFMHFGLFSVFLMFLYESLTLGREAESFTQLTEDLNNKQKERKLNGKESKMGNASFIHLHLLFSMFSALLITDMFPFSQSFSESCLPMVKSSHSLYCLKCGIVWDSPTTNSAIIWLTWQFNLKTHFIFNLKKISITPHAMLMHKKKVAVVECCLECLLARLTSGKYCKNNLCGRSYEISSMMMELLAENTSLNSYITTISLHLCFLSLELFCYCQQHQIHTLLYSKQAYNLPPIKKSGAWRKGTTIIGHSVPVISPTHIPEMYHGKPLASFLVEEYADSDCPKLDGRYTLTGSIHGAQHLADVRMIIPILRQRCENFGCCVLCILIELTNNKLQLIKNEQLDNSNKHSFNIVKDKVYRVYWREVMVACDFFSDDISKLRSSKWSVYTLNTSVYNSNKKGEKKILVLFLQNKHTGTRENMVEKEPLPFRMSAVSCTYLLILCWPCHTHSPRTVASCKQMGSLYILELPFPVLVISRFLTTLTHISTTAIPSSFHQKERAPHMIKVHEKATVTYGEKEREQTYMFTKQKTKNMAAFCGPCSIGCEKDLSAVTHTYICAKKRRGNDNNNKEN</sequence>
<keyword evidence="3" id="KW-1185">Reference proteome</keyword>
<name>A0A0L6UVN7_9BASI</name>
<reference evidence="2 3" key="1">
    <citation type="submission" date="2015-08" db="EMBL/GenBank/DDBJ databases">
        <title>Next Generation Sequencing and Analysis of the Genome of Puccinia sorghi L Schw, the Causal Agent of Maize Common Rust.</title>
        <authorList>
            <person name="Rochi L."/>
            <person name="Burguener G."/>
            <person name="Darino M."/>
            <person name="Turjanski A."/>
            <person name="Kreff E."/>
            <person name="Dieguez M.J."/>
            <person name="Sacco F."/>
        </authorList>
    </citation>
    <scope>NUCLEOTIDE SEQUENCE [LARGE SCALE GENOMIC DNA]</scope>
    <source>
        <strain evidence="2 3">RO10H11247</strain>
    </source>
</reference>
<gene>
    <name evidence="2" type="ORF">VP01_361g5</name>
</gene>
<accession>A0A0L6UVN7</accession>
<proteinExistence type="predicted"/>
<protein>
    <submittedName>
        <fullName evidence="2">Uncharacterized protein</fullName>
    </submittedName>
</protein>
<dbReference type="EMBL" id="LAVV01008635">
    <property type="protein sequence ID" value="KNZ52312.1"/>
    <property type="molecule type" value="Genomic_DNA"/>
</dbReference>
<dbReference type="Proteomes" id="UP000037035">
    <property type="component" value="Unassembled WGS sequence"/>
</dbReference>
<dbReference type="VEuPathDB" id="FungiDB:VP01_361g5"/>
<organism evidence="2 3">
    <name type="scientific">Puccinia sorghi</name>
    <dbReference type="NCBI Taxonomy" id="27349"/>
    <lineage>
        <taxon>Eukaryota</taxon>
        <taxon>Fungi</taxon>
        <taxon>Dikarya</taxon>
        <taxon>Basidiomycota</taxon>
        <taxon>Pucciniomycotina</taxon>
        <taxon>Pucciniomycetes</taxon>
        <taxon>Pucciniales</taxon>
        <taxon>Pucciniaceae</taxon>
        <taxon>Puccinia</taxon>
    </lineage>
</organism>
<dbReference type="AlphaFoldDB" id="A0A0L6UVN7"/>
<evidence type="ECO:0000313" key="2">
    <source>
        <dbReference type="EMBL" id="KNZ52312.1"/>
    </source>
</evidence>
<comment type="caution">
    <text evidence="2">The sequence shown here is derived from an EMBL/GenBank/DDBJ whole genome shotgun (WGS) entry which is preliminary data.</text>
</comment>